<sequence>MYEIVNTRKKGKLETRGILIKLLFAPLLLIIKPVFLGRYKRLSNSSLLPFNELIPLVDRSFQYDEKCNGCGICTRICPVNNIKMVENRPVW</sequence>
<dbReference type="Proteomes" id="UP000228560">
    <property type="component" value="Unassembled WGS sequence"/>
</dbReference>
<keyword evidence="3" id="KW-0411">Iron-sulfur</keyword>
<evidence type="ECO:0000313" key="6">
    <source>
        <dbReference type="EMBL" id="PIX35326.1"/>
    </source>
</evidence>
<dbReference type="Pfam" id="PF00037">
    <property type="entry name" value="Fer4"/>
    <property type="match status" value="1"/>
</dbReference>
<protein>
    <recommendedName>
        <fullName evidence="5">4Fe-4S ferredoxin-type domain-containing protein</fullName>
    </recommendedName>
</protein>
<dbReference type="AlphaFoldDB" id="A0A2M7PK99"/>
<name>A0A2M7PK99_9BACT</name>
<reference evidence="9 10" key="1">
    <citation type="submission" date="2017-09" db="EMBL/GenBank/DDBJ databases">
        <title>Depth-based differentiation of microbial function through sediment-hosted aquifers and enrichment of novel symbionts in the deep terrestrial subsurface.</title>
        <authorList>
            <person name="Probst A.J."/>
            <person name="Ladd B."/>
            <person name="Jarett J.K."/>
            <person name="Geller-Mcgrath D.E."/>
            <person name="Sieber C.M."/>
            <person name="Emerson J.B."/>
            <person name="Anantharaman K."/>
            <person name="Thomas B.C."/>
            <person name="Malmstrom R."/>
            <person name="Stieglmeier M."/>
            <person name="Klingl A."/>
            <person name="Woyke T."/>
            <person name="Ryan C.M."/>
            <person name="Banfield J.F."/>
        </authorList>
    </citation>
    <scope>NUCLEOTIDE SEQUENCE [LARGE SCALE GENOMIC DNA]</scope>
    <source>
        <strain evidence="7">CG_4_10_14_3_um_filter_34_13</strain>
        <strain evidence="8">CG_4_9_14_3_um_filter_33_16</strain>
    </source>
</reference>
<dbReference type="GO" id="GO:0046872">
    <property type="term" value="F:metal ion binding"/>
    <property type="evidence" value="ECO:0007669"/>
    <property type="project" value="UniProtKB-KW"/>
</dbReference>
<accession>A0A2M7PK99</accession>
<feature type="transmembrane region" description="Helical" evidence="4">
    <location>
        <begin position="18"/>
        <end position="36"/>
    </location>
</feature>
<keyword evidence="4" id="KW-1133">Transmembrane helix</keyword>
<dbReference type="EMBL" id="PFTV01000162">
    <property type="protein sequence ID" value="PJB56000.1"/>
    <property type="molecule type" value="Genomic_DNA"/>
</dbReference>
<dbReference type="PROSITE" id="PS00198">
    <property type="entry name" value="4FE4S_FER_1"/>
    <property type="match status" value="1"/>
</dbReference>
<dbReference type="EMBL" id="PFKO01000393">
    <property type="protein sequence ID" value="PIY31050.1"/>
    <property type="molecule type" value="Genomic_DNA"/>
</dbReference>
<dbReference type="GO" id="GO:0051536">
    <property type="term" value="F:iron-sulfur cluster binding"/>
    <property type="evidence" value="ECO:0007669"/>
    <property type="project" value="UniProtKB-KW"/>
</dbReference>
<evidence type="ECO:0000259" key="5">
    <source>
        <dbReference type="PROSITE" id="PS51379"/>
    </source>
</evidence>
<organism evidence="7 10">
    <name type="scientific">Candidatus Infernicultor aquiphilus</name>
    <dbReference type="NCBI Taxonomy" id="1805029"/>
    <lineage>
        <taxon>Bacteria</taxon>
        <taxon>Pseudomonadati</taxon>
        <taxon>Atribacterota</taxon>
        <taxon>Candidatus Phoenicimicrobiia</taxon>
        <taxon>Candidatus Pheonicimicrobiales</taxon>
        <taxon>Candidatus Phoenicimicrobiaceae</taxon>
        <taxon>Candidatus Infernicultor</taxon>
    </lineage>
</organism>
<feature type="domain" description="4Fe-4S ferredoxin-type" evidence="5">
    <location>
        <begin position="59"/>
        <end position="87"/>
    </location>
</feature>
<keyword evidence="4" id="KW-0812">Transmembrane</keyword>
<comment type="caution">
    <text evidence="7">The sequence shown here is derived from an EMBL/GenBank/DDBJ whole genome shotgun (WGS) entry which is preliminary data.</text>
</comment>
<accession>A0A2M8CAB3</accession>
<evidence type="ECO:0000256" key="3">
    <source>
        <dbReference type="ARBA" id="ARBA00023014"/>
    </source>
</evidence>
<proteinExistence type="predicted"/>
<dbReference type="EMBL" id="PFIP01000010">
    <property type="protein sequence ID" value="PIX35326.1"/>
    <property type="molecule type" value="Genomic_DNA"/>
</dbReference>
<evidence type="ECO:0000256" key="2">
    <source>
        <dbReference type="ARBA" id="ARBA00023004"/>
    </source>
</evidence>
<evidence type="ECO:0000313" key="7">
    <source>
        <dbReference type="EMBL" id="PIY31050.1"/>
    </source>
</evidence>
<evidence type="ECO:0000313" key="8">
    <source>
        <dbReference type="EMBL" id="PJB56000.1"/>
    </source>
</evidence>
<accession>A0A2M7KB16</accession>
<keyword evidence="2" id="KW-0408">Iron</keyword>
<dbReference type="SUPFAM" id="SSF54862">
    <property type="entry name" value="4Fe-4S ferredoxins"/>
    <property type="match status" value="1"/>
</dbReference>
<evidence type="ECO:0000256" key="4">
    <source>
        <dbReference type="SAM" id="Phobius"/>
    </source>
</evidence>
<evidence type="ECO:0000313" key="10">
    <source>
        <dbReference type="Proteomes" id="UP000230646"/>
    </source>
</evidence>
<dbReference type="Proteomes" id="UP000231493">
    <property type="component" value="Unassembled WGS sequence"/>
</dbReference>
<dbReference type="Proteomes" id="UP000230646">
    <property type="component" value="Unassembled WGS sequence"/>
</dbReference>
<dbReference type="Gene3D" id="3.30.70.20">
    <property type="match status" value="1"/>
</dbReference>
<dbReference type="InterPro" id="IPR017896">
    <property type="entry name" value="4Fe4S_Fe-S-bd"/>
</dbReference>
<dbReference type="InterPro" id="IPR017900">
    <property type="entry name" value="4Fe4S_Fe_S_CS"/>
</dbReference>
<keyword evidence="4" id="KW-0472">Membrane</keyword>
<gene>
    <name evidence="8" type="ORF">CO097_06410</name>
    <name evidence="7" type="ORF">COZ07_10650</name>
    <name evidence="6" type="ORF">COZ58_00360</name>
</gene>
<keyword evidence="1" id="KW-0479">Metal-binding</keyword>
<reference evidence="6" key="2">
    <citation type="submission" date="2017-09" db="EMBL/GenBank/DDBJ databases">
        <title>Depth-based differentiation of microbial function through sediment-hosted aquifers and enrichment of novel symbionts in the deep terrestrial subsurface.</title>
        <authorList>
            <person name="Probst A.J."/>
            <person name="Ladd B."/>
            <person name="Jarett J.K."/>
            <person name="Geller-Mcgrath D.E."/>
            <person name="Sieber C.M.K."/>
            <person name="Emerson J.B."/>
            <person name="Anantharaman K."/>
            <person name="Thomas B.C."/>
            <person name="Malmstrom R."/>
            <person name="Stieglmeier M."/>
            <person name="Klingl A."/>
            <person name="Woyke T."/>
            <person name="Ryan C.M."/>
            <person name="Banfield J.F."/>
        </authorList>
    </citation>
    <scope>NUCLEOTIDE SEQUENCE</scope>
    <source>
        <strain evidence="6">CG_4_8_14_3_um_filter_34_18</strain>
    </source>
</reference>
<evidence type="ECO:0000313" key="9">
    <source>
        <dbReference type="Proteomes" id="UP000228560"/>
    </source>
</evidence>
<dbReference type="PROSITE" id="PS51379">
    <property type="entry name" value="4FE4S_FER_2"/>
    <property type="match status" value="1"/>
</dbReference>
<evidence type="ECO:0000256" key="1">
    <source>
        <dbReference type="ARBA" id="ARBA00022723"/>
    </source>
</evidence>